<dbReference type="Pfam" id="PF13561">
    <property type="entry name" value="adh_short_C2"/>
    <property type="match status" value="1"/>
</dbReference>
<name>A0ABD5CSA9_9BURK</name>
<dbReference type="SUPFAM" id="SSF51735">
    <property type="entry name" value="NAD(P)-binding Rossmann-fold domains"/>
    <property type="match status" value="1"/>
</dbReference>
<protein>
    <submittedName>
        <fullName evidence="2">NAD(P)-dependent dehydrogenase (Short-subunit alcohol dehydrogenase family)</fullName>
    </submittedName>
</protein>
<dbReference type="Gene3D" id="3.40.50.720">
    <property type="entry name" value="NAD(P)-binding Rossmann-like Domain"/>
    <property type="match status" value="1"/>
</dbReference>
<evidence type="ECO:0000313" key="3">
    <source>
        <dbReference type="Proteomes" id="UP001245184"/>
    </source>
</evidence>
<dbReference type="EMBL" id="JAVIZN010000002">
    <property type="protein sequence ID" value="MDR6207918.1"/>
    <property type="molecule type" value="Genomic_DNA"/>
</dbReference>
<dbReference type="PANTHER" id="PTHR42879:SF2">
    <property type="entry name" value="3-OXOACYL-[ACYL-CARRIER-PROTEIN] REDUCTASE FABG"/>
    <property type="match status" value="1"/>
</dbReference>
<dbReference type="InterPro" id="IPR036291">
    <property type="entry name" value="NAD(P)-bd_dom_sf"/>
</dbReference>
<comment type="caution">
    <text evidence="2">The sequence shown here is derived from an EMBL/GenBank/DDBJ whole genome shotgun (WGS) entry which is preliminary data.</text>
</comment>
<dbReference type="InterPro" id="IPR050259">
    <property type="entry name" value="SDR"/>
</dbReference>
<evidence type="ECO:0000256" key="1">
    <source>
        <dbReference type="ARBA" id="ARBA00006484"/>
    </source>
</evidence>
<dbReference type="Proteomes" id="UP001245184">
    <property type="component" value="Unassembled WGS sequence"/>
</dbReference>
<organism evidence="2 3">
    <name type="scientific">Paraburkholderia graminis</name>
    <dbReference type="NCBI Taxonomy" id="60548"/>
    <lineage>
        <taxon>Bacteria</taxon>
        <taxon>Pseudomonadati</taxon>
        <taxon>Pseudomonadota</taxon>
        <taxon>Betaproteobacteria</taxon>
        <taxon>Burkholderiales</taxon>
        <taxon>Burkholderiaceae</taxon>
        <taxon>Paraburkholderia</taxon>
    </lineage>
</organism>
<dbReference type="InterPro" id="IPR002347">
    <property type="entry name" value="SDR_fam"/>
</dbReference>
<reference evidence="2 3" key="1">
    <citation type="submission" date="2023-08" db="EMBL/GenBank/DDBJ databases">
        <title>Genome sequencing of plant associated microbes to promote plant fitness in Sorghum bicolor and Oryza sativa.</title>
        <authorList>
            <person name="Coleman-Derr D."/>
        </authorList>
    </citation>
    <scope>NUCLEOTIDE SEQUENCE [LARGE SCALE GENOMIC DNA]</scope>
    <source>
        <strain evidence="2 3">SLBN-33</strain>
    </source>
</reference>
<sequence>MTAAVPKDVMEAKILPQIPVGRLGQPDEVAALVAFLYSDEAGFITGADFAINGGMHMR</sequence>
<comment type="similarity">
    <text evidence="1">Belongs to the short-chain dehydrogenases/reductases (SDR) family.</text>
</comment>
<dbReference type="PANTHER" id="PTHR42879">
    <property type="entry name" value="3-OXOACYL-(ACYL-CARRIER-PROTEIN) REDUCTASE"/>
    <property type="match status" value="1"/>
</dbReference>
<accession>A0ABD5CSA9</accession>
<dbReference type="AlphaFoldDB" id="A0ABD5CSA9"/>
<evidence type="ECO:0000313" key="2">
    <source>
        <dbReference type="EMBL" id="MDR6207918.1"/>
    </source>
</evidence>
<proteinExistence type="inferred from homology"/>
<gene>
    <name evidence="2" type="ORF">QF025_006638</name>
</gene>